<evidence type="ECO:0000256" key="2">
    <source>
        <dbReference type="SAM" id="Phobius"/>
    </source>
</evidence>
<dbReference type="OrthoDB" id="5239590at2759"/>
<dbReference type="AlphaFoldDB" id="A0A1B8GT73"/>
<keyword evidence="2" id="KW-0472">Membrane</keyword>
<feature type="compositionally biased region" description="Basic and acidic residues" evidence="1">
    <location>
        <begin position="367"/>
        <end position="377"/>
    </location>
</feature>
<feature type="signal peptide" evidence="3">
    <location>
        <begin position="1"/>
        <end position="21"/>
    </location>
</feature>
<evidence type="ECO:0000256" key="3">
    <source>
        <dbReference type="SAM" id="SignalP"/>
    </source>
</evidence>
<proteinExistence type="predicted"/>
<feature type="transmembrane region" description="Helical" evidence="2">
    <location>
        <begin position="224"/>
        <end position="244"/>
    </location>
</feature>
<reference evidence="4 5" key="1">
    <citation type="submission" date="2016-03" db="EMBL/GenBank/DDBJ databases">
        <title>Comparative genomics of Pseudogymnoascus destructans, the fungus causing white-nose syndrome of bats.</title>
        <authorList>
            <person name="Palmer J.M."/>
            <person name="Drees K.P."/>
            <person name="Foster J.T."/>
            <person name="Lindner D.L."/>
        </authorList>
    </citation>
    <scope>NUCLEOTIDE SEQUENCE [LARGE SCALE GENOMIC DNA]</scope>
    <source>
        <strain evidence="4 5">UAMH 10579</strain>
    </source>
</reference>
<accession>A0A1B8GT73</accession>
<feature type="chain" id="PRO_5008608966" description="LPXTG-domain-containing protein" evidence="3">
    <location>
        <begin position="22"/>
        <end position="391"/>
    </location>
</feature>
<evidence type="ECO:0000256" key="1">
    <source>
        <dbReference type="SAM" id="MobiDB-lite"/>
    </source>
</evidence>
<gene>
    <name evidence="4" type="ORF">VE01_02383</name>
</gene>
<name>A0A1B8GT73_9PEZI</name>
<sequence>MRRINLRRAAVVLGLFSPISAILVAPDSDCAISCGNVLDATTPPDIACGDNKFGSGVGQTFKACVECELKSTYVDPTGLSDLTAAIYNLRYAADYCIFNDSKIATTPCITTSACEPFLDSLTYHNNIAPSGATDYGYCNQWDDSDILRCQNCVAALEEEEYLVNFMTILSASCQQKPGKGALIGVEGDPFSGSRVSITKPYSSADIIASSFNPPSGPLDLGAKIGIAVGGFLLILIVLGTCIVWRGRRRRRAILANYAGSPAMAQAPRWKGTDDSPQSMSSGAFMTKASNYQWPAQSTDDSPASAVSKGTGGAGGAGFSPYVSQHTSPSGPAPGEFPHVPIPAPYRRESIGSLRPQGELIEMSPLGESERERWEREAGAVGFVPAPAPTRG</sequence>
<keyword evidence="3" id="KW-0732">Signal</keyword>
<dbReference type="GeneID" id="28835769"/>
<dbReference type="Proteomes" id="UP000091956">
    <property type="component" value="Unassembled WGS sequence"/>
</dbReference>
<dbReference type="EMBL" id="KV460214">
    <property type="protein sequence ID" value="OBT99033.1"/>
    <property type="molecule type" value="Genomic_DNA"/>
</dbReference>
<feature type="region of interest" description="Disordered" evidence="1">
    <location>
        <begin position="293"/>
        <end position="391"/>
    </location>
</feature>
<organism evidence="4 5">
    <name type="scientific">Pseudogymnoascus verrucosus</name>
    <dbReference type="NCBI Taxonomy" id="342668"/>
    <lineage>
        <taxon>Eukaryota</taxon>
        <taxon>Fungi</taxon>
        <taxon>Dikarya</taxon>
        <taxon>Ascomycota</taxon>
        <taxon>Pezizomycotina</taxon>
        <taxon>Leotiomycetes</taxon>
        <taxon>Thelebolales</taxon>
        <taxon>Thelebolaceae</taxon>
        <taxon>Pseudogymnoascus</taxon>
    </lineage>
</organism>
<evidence type="ECO:0000313" key="4">
    <source>
        <dbReference type="EMBL" id="OBT99033.1"/>
    </source>
</evidence>
<keyword evidence="5" id="KW-1185">Reference proteome</keyword>
<evidence type="ECO:0000313" key="5">
    <source>
        <dbReference type="Proteomes" id="UP000091956"/>
    </source>
</evidence>
<keyword evidence="2" id="KW-1133">Transmembrane helix</keyword>
<dbReference type="RefSeq" id="XP_018132766.1">
    <property type="nucleotide sequence ID" value="XM_018271893.2"/>
</dbReference>
<keyword evidence="2" id="KW-0812">Transmembrane</keyword>
<protein>
    <recommendedName>
        <fullName evidence="6">LPXTG-domain-containing protein</fullName>
    </recommendedName>
</protein>
<evidence type="ECO:0008006" key="6">
    <source>
        <dbReference type="Google" id="ProtNLM"/>
    </source>
</evidence>
<reference evidence="5" key="2">
    <citation type="journal article" date="2018" name="Nat. Commun.">
        <title>Extreme sensitivity to ultraviolet light in the fungal pathogen causing white-nose syndrome of bats.</title>
        <authorList>
            <person name="Palmer J.M."/>
            <person name="Drees K.P."/>
            <person name="Foster J.T."/>
            <person name="Lindner D.L."/>
        </authorList>
    </citation>
    <scope>NUCLEOTIDE SEQUENCE [LARGE SCALE GENOMIC DNA]</scope>
    <source>
        <strain evidence="5">UAMH 10579</strain>
    </source>
</reference>